<evidence type="ECO:0000313" key="2">
    <source>
        <dbReference type="EMBL" id="DAE31729.1"/>
    </source>
</evidence>
<feature type="compositionally biased region" description="Polar residues" evidence="1">
    <location>
        <begin position="29"/>
        <end position="41"/>
    </location>
</feature>
<sequence length="84" mass="9131">MEGAKSELDKKISDETTRATAEEDELRSLITTEQNRATASEKSIADDLNEKLTKKADATALDNYVLTTALDEQVDTLNAAISAK</sequence>
<feature type="compositionally biased region" description="Basic and acidic residues" evidence="1">
    <location>
        <begin position="1"/>
        <end position="21"/>
    </location>
</feature>
<protein>
    <submittedName>
        <fullName evidence="2">Uncharacterized protein</fullName>
    </submittedName>
</protein>
<dbReference type="EMBL" id="BK059109">
    <property type="protein sequence ID" value="DAE31729.1"/>
    <property type="molecule type" value="Genomic_DNA"/>
</dbReference>
<reference evidence="2" key="1">
    <citation type="journal article" date="2021" name="Proc. Natl. Acad. Sci. U.S.A.">
        <title>A Catalog of Tens of Thousands of Viruses from Human Metagenomes Reveals Hidden Associations with Chronic Diseases.</title>
        <authorList>
            <person name="Tisza M.J."/>
            <person name="Buck C.B."/>
        </authorList>
    </citation>
    <scope>NUCLEOTIDE SEQUENCE</scope>
    <source>
        <strain evidence="2">CtBM815</strain>
    </source>
</reference>
<accession>A0A8S5RKU6</accession>
<proteinExistence type="predicted"/>
<evidence type="ECO:0000256" key="1">
    <source>
        <dbReference type="SAM" id="MobiDB-lite"/>
    </source>
</evidence>
<name>A0A8S5RKU6_9VIRU</name>
<organism evidence="2">
    <name type="scientific">virus sp. ctBM815</name>
    <dbReference type="NCBI Taxonomy" id="2825806"/>
    <lineage>
        <taxon>Viruses</taxon>
    </lineage>
</organism>
<feature type="region of interest" description="Disordered" evidence="1">
    <location>
        <begin position="1"/>
        <end position="42"/>
    </location>
</feature>